<accession>A0ABW0SHM8</accession>
<dbReference type="CDD" id="cd00158">
    <property type="entry name" value="RHOD"/>
    <property type="match status" value="1"/>
</dbReference>
<sequence length="179" mass="19921">MLRVLSVLLATLPAVLMAEPVPEPEGFRDAPYRAPVPEGLAGATTVGTEEAFRLWEEGRTVFVDALPRDERPADLPVGTIWRDAPHDSIPGAVWLPNTGYARLPPKDEVYLREGLERIAGGDPARPILFFCKEECWMSWNAAKRALSWGYRAVHWYPGGTDGWTRAGHPLEPVEPLERP</sequence>
<evidence type="ECO:0000256" key="1">
    <source>
        <dbReference type="SAM" id="SignalP"/>
    </source>
</evidence>
<evidence type="ECO:0000259" key="2">
    <source>
        <dbReference type="PROSITE" id="PS50206"/>
    </source>
</evidence>
<keyword evidence="1" id="KW-0732">Signal</keyword>
<dbReference type="InterPro" id="IPR036873">
    <property type="entry name" value="Rhodanese-like_dom_sf"/>
</dbReference>
<comment type="caution">
    <text evidence="3">The sequence shown here is derived from an EMBL/GenBank/DDBJ whole genome shotgun (WGS) entry which is preliminary data.</text>
</comment>
<dbReference type="SUPFAM" id="SSF52821">
    <property type="entry name" value="Rhodanese/Cell cycle control phosphatase"/>
    <property type="match status" value="1"/>
</dbReference>
<dbReference type="NCBIfam" id="TIGR03865">
    <property type="entry name" value="PQQ_CXXCW"/>
    <property type="match status" value="1"/>
</dbReference>
<dbReference type="PROSITE" id="PS50206">
    <property type="entry name" value="RHODANESE_3"/>
    <property type="match status" value="1"/>
</dbReference>
<proteinExistence type="predicted"/>
<dbReference type="EMBL" id="JBHSNA010000040">
    <property type="protein sequence ID" value="MFC5568371.1"/>
    <property type="molecule type" value="Genomic_DNA"/>
</dbReference>
<dbReference type="InterPro" id="IPR001763">
    <property type="entry name" value="Rhodanese-like_dom"/>
</dbReference>
<dbReference type="SMART" id="SM00450">
    <property type="entry name" value="RHOD"/>
    <property type="match status" value="1"/>
</dbReference>
<feature type="domain" description="Rhodanese" evidence="2">
    <location>
        <begin position="89"/>
        <end position="172"/>
    </location>
</feature>
<gene>
    <name evidence="3" type="ORF">ACFPOC_18385</name>
</gene>
<dbReference type="Proteomes" id="UP001596056">
    <property type="component" value="Unassembled WGS sequence"/>
</dbReference>
<evidence type="ECO:0000313" key="3">
    <source>
        <dbReference type="EMBL" id="MFC5568371.1"/>
    </source>
</evidence>
<keyword evidence="4" id="KW-1185">Reference proteome</keyword>
<dbReference type="RefSeq" id="WP_342454229.1">
    <property type="nucleotide sequence ID" value="NZ_JAGGJP010000037.1"/>
</dbReference>
<dbReference type="Gene3D" id="3.40.250.10">
    <property type="entry name" value="Rhodanese-like domain"/>
    <property type="match status" value="1"/>
</dbReference>
<feature type="signal peptide" evidence="1">
    <location>
        <begin position="1"/>
        <end position="18"/>
    </location>
</feature>
<dbReference type="InterPro" id="IPR022376">
    <property type="entry name" value="PQQ_CXXCW"/>
</dbReference>
<name>A0ABW0SHM8_9RHOB</name>
<feature type="chain" id="PRO_5047540196" evidence="1">
    <location>
        <begin position="19"/>
        <end position="179"/>
    </location>
</feature>
<evidence type="ECO:0000313" key="4">
    <source>
        <dbReference type="Proteomes" id="UP001596056"/>
    </source>
</evidence>
<protein>
    <submittedName>
        <fullName evidence="3">PQQ-dependent catabolism-associated CXXCW motif protein</fullName>
    </submittedName>
</protein>
<dbReference type="Pfam" id="PF00581">
    <property type="entry name" value="Rhodanese"/>
    <property type="match status" value="1"/>
</dbReference>
<organism evidence="3 4">
    <name type="scientific">Rubellimicrobium aerolatum</name>
    <dbReference type="NCBI Taxonomy" id="490979"/>
    <lineage>
        <taxon>Bacteria</taxon>
        <taxon>Pseudomonadati</taxon>
        <taxon>Pseudomonadota</taxon>
        <taxon>Alphaproteobacteria</taxon>
        <taxon>Rhodobacterales</taxon>
        <taxon>Roseobacteraceae</taxon>
        <taxon>Rubellimicrobium</taxon>
    </lineage>
</organism>
<reference evidence="4" key="1">
    <citation type="journal article" date="2019" name="Int. J. Syst. Evol. Microbiol.">
        <title>The Global Catalogue of Microorganisms (GCM) 10K type strain sequencing project: providing services to taxonomists for standard genome sequencing and annotation.</title>
        <authorList>
            <consortium name="The Broad Institute Genomics Platform"/>
            <consortium name="The Broad Institute Genome Sequencing Center for Infectious Disease"/>
            <person name="Wu L."/>
            <person name="Ma J."/>
        </authorList>
    </citation>
    <scope>NUCLEOTIDE SEQUENCE [LARGE SCALE GENOMIC DNA]</scope>
    <source>
        <strain evidence="4">KACC 11588</strain>
    </source>
</reference>